<evidence type="ECO:0000313" key="2">
    <source>
        <dbReference type="EMBL" id="GAE94913.1"/>
    </source>
</evidence>
<dbReference type="Pfam" id="PF15979">
    <property type="entry name" value="Glyco_hydro_115"/>
    <property type="match status" value="1"/>
</dbReference>
<dbReference type="EMBL" id="BAVS01000034">
    <property type="protein sequence ID" value="GAE94913.1"/>
    <property type="molecule type" value="Genomic_DNA"/>
</dbReference>
<keyword evidence="3" id="KW-1185">Reference proteome</keyword>
<accession>W4VQ13</accession>
<evidence type="ECO:0000313" key="3">
    <source>
        <dbReference type="Proteomes" id="UP000019102"/>
    </source>
</evidence>
<evidence type="ECO:0000256" key="1">
    <source>
        <dbReference type="ARBA" id="ARBA00022801"/>
    </source>
</evidence>
<dbReference type="InterPro" id="IPR042301">
    <property type="entry name" value="GH115_sf"/>
</dbReference>
<keyword evidence="1" id="KW-0378">Hydrolase</keyword>
<sequence>MDNYFCLNKGTSIKSNLDSKPILNGIKILRRDLDKKFTLKETIDNQIRLVKDNVLSEEEYRMVVVSTDIIEVRASDDLGFIYGLLFISSYFLDIKPFWFWMDQGGIKQTEKIEVPVKSYFSLKKAVKYRGWFINDEVLIDYVTKQNDSDEFWEMTFEALLRCDRIL</sequence>
<organism evidence="2 3">
    <name type="scientific">Gracilibacillus boraciitolerans JCM 21714</name>
    <dbReference type="NCBI Taxonomy" id="1298598"/>
    <lineage>
        <taxon>Bacteria</taxon>
        <taxon>Bacillati</taxon>
        <taxon>Bacillota</taxon>
        <taxon>Bacilli</taxon>
        <taxon>Bacillales</taxon>
        <taxon>Bacillaceae</taxon>
        <taxon>Gracilibacillus</taxon>
    </lineage>
</organism>
<dbReference type="RefSeq" id="WP_035725590.1">
    <property type="nucleotide sequence ID" value="NZ_BAVS01000034.1"/>
</dbReference>
<dbReference type="AlphaFoldDB" id="W4VQ13"/>
<comment type="caution">
    <text evidence="2">The sequence shown here is derived from an EMBL/GenBank/DDBJ whole genome shotgun (WGS) entry which is preliminary data.</text>
</comment>
<dbReference type="STRING" id="1298598.JCM21714_4113"/>
<gene>
    <name evidence="2" type="ORF">JCM21714_4113</name>
</gene>
<protein>
    <submittedName>
        <fullName evidence="2">Uncharacterized protein</fullName>
    </submittedName>
</protein>
<dbReference type="InterPro" id="IPR031924">
    <property type="entry name" value="GH115"/>
</dbReference>
<dbReference type="Gene3D" id="3.20.20.520">
    <property type="entry name" value="Glycosyl hydrolase family 115"/>
    <property type="match status" value="1"/>
</dbReference>
<dbReference type="InterPro" id="IPR029018">
    <property type="entry name" value="Hex-like_dom2"/>
</dbReference>
<reference evidence="2 3" key="1">
    <citation type="journal article" date="2014" name="Genome Announc.">
        <title>Draft Genome Sequence of the Boron-Tolerant and Moderately Halotolerant Bacterium Gracilibacillus boraciitolerans JCM 21714T.</title>
        <authorList>
            <person name="Ahmed I."/>
            <person name="Oshima K."/>
            <person name="Suda W."/>
            <person name="Kitamura K."/>
            <person name="Iida T."/>
            <person name="Ohmori Y."/>
            <person name="Fujiwara T."/>
            <person name="Hattori M."/>
            <person name="Ohkuma M."/>
        </authorList>
    </citation>
    <scope>NUCLEOTIDE SEQUENCE [LARGE SCALE GENOMIC DNA]</scope>
    <source>
        <strain evidence="2 3">JCM 21714</strain>
    </source>
</reference>
<dbReference type="GO" id="GO:0016787">
    <property type="term" value="F:hydrolase activity"/>
    <property type="evidence" value="ECO:0007669"/>
    <property type="project" value="UniProtKB-KW"/>
</dbReference>
<name>W4VQ13_9BACI</name>
<dbReference type="GO" id="GO:0005975">
    <property type="term" value="P:carbohydrate metabolic process"/>
    <property type="evidence" value="ECO:0007669"/>
    <property type="project" value="UniProtKB-ARBA"/>
</dbReference>
<dbReference type="Gene3D" id="3.30.379.10">
    <property type="entry name" value="Chitobiase/beta-hexosaminidase domain 2-like"/>
    <property type="match status" value="1"/>
</dbReference>
<proteinExistence type="predicted"/>
<dbReference type="SUPFAM" id="SSF55545">
    <property type="entry name" value="beta-N-acetylhexosaminidase-like domain"/>
    <property type="match status" value="1"/>
</dbReference>
<dbReference type="OrthoDB" id="8727830at2"/>
<dbReference type="Proteomes" id="UP000019102">
    <property type="component" value="Unassembled WGS sequence"/>
</dbReference>
<dbReference type="eggNOG" id="ENOG502Z7KK">
    <property type="taxonomic scope" value="Bacteria"/>
</dbReference>